<comment type="similarity">
    <text evidence="1 6">Belongs to the glycosyl hydrolase 8 (cellulase D) family.</text>
</comment>
<keyword evidence="6" id="KW-0119">Carbohydrate metabolism</keyword>
<evidence type="ECO:0000256" key="1">
    <source>
        <dbReference type="ARBA" id="ARBA00009209"/>
    </source>
</evidence>
<dbReference type="InterPro" id="IPR012341">
    <property type="entry name" value="6hp_glycosidase-like_sf"/>
</dbReference>
<organism evidence="8 9">
    <name type="scientific">Streptococcus troglodytae</name>
    <dbReference type="NCBI Taxonomy" id="1111760"/>
    <lineage>
        <taxon>Bacteria</taxon>
        <taxon>Bacillati</taxon>
        <taxon>Bacillota</taxon>
        <taxon>Bacilli</taxon>
        <taxon>Lactobacillales</taxon>
        <taxon>Streptococcaceae</taxon>
        <taxon>Streptococcus</taxon>
    </lineage>
</organism>
<dbReference type="KEGG" id="strg:SRT_06790"/>
<dbReference type="EMBL" id="AP014612">
    <property type="protein sequence ID" value="BAQ23940.1"/>
    <property type="molecule type" value="Genomic_DNA"/>
</dbReference>
<dbReference type="InterPro" id="IPR002037">
    <property type="entry name" value="Glyco_hydro_8"/>
</dbReference>
<evidence type="ECO:0000256" key="3">
    <source>
        <dbReference type="ARBA" id="ARBA00022801"/>
    </source>
</evidence>
<proteinExistence type="inferred from homology"/>
<evidence type="ECO:0000256" key="4">
    <source>
        <dbReference type="ARBA" id="ARBA00023295"/>
    </source>
</evidence>
<feature type="active site" description="Nucleophile" evidence="5">
    <location>
        <position position="138"/>
    </location>
</feature>
<accession>A0A1L7LII2</accession>
<dbReference type="AlphaFoldDB" id="A0A1L7LII2"/>
<dbReference type="Pfam" id="PF01270">
    <property type="entry name" value="Glyco_hydro_8"/>
    <property type="match status" value="1"/>
</dbReference>
<keyword evidence="4 6" id="KW-0326">Glycosidase</keyword>
<dbReference type="Gene3D" id="1.50.10.10">
    <property type="match status" value="1"/>
</dbReference>
<dbReference type="PROSITE" id="PS00812">
    <property type="entry name" value="GLYCOSYL_HYDROL_F8"/>
    <property type="match status" value="1"/>
</dbReference>
<name>A0A1L7LII2_9STRE</name>
<dbReference type="InterPro" id="IPR008928">
    <property type="entry name" value="6-hairpin_glycosidase_sf"/>
</dbReference>
<keyword evidence="7" id="KW-0472">Membrane</keyword>
<evidence type="ECO:0000256" key="2">
    <source>
        <dbReference type="ARBA" id="ARBA00022729"/>
    </source>
</evidence>
<keyword evidence="6" id="KW-0624">Polysaccharide degradation</keyword>
<dbReference type="Proteomes" id="UP000217758">
    <property type="component" value="Chromosome"/>
</dbReference>
<keyword evidence="9" id="KW-1185">Reference proteome</keyword>
<evidence type="ECO:0000313" key="9">
    <source>
        <dbReference type="Proteomes" id="UP000217758"/>
    </source>
</evidence>
<reference evidence="8 9" key="1">
    <citation type="journal article" date="2016" name="Microbiol. Immunol.">
        <title>Complete genome sequence of Streptococcus troglodytae TKU31 isolated from the oral cavity of a chimpanzee (Pan troglodytes).</title>
        <authorList>
            <person name="Okamoto M."/>
            <person name="Naito M."/>
            <person name="Miyanohara M."/>
            <person name="Imai S."/>
            <person name="Nomura Y."/>
            <person name="Saito W."/>
            <person name="Momoi Y."/>
            <person name="Takada K."/>
            <person name="Miyabe-Nishiwaki T."/>
            <person name="Tomonaga M."/>
            <person name="Hanada N."/>
        </authorList>
    </citation>
    <scope>NUCLEOTIDE SEQUENCE [LARGE SCALE GENOMIC DNA]</scope>
    <source>
        <strain evidence="9">TKU 31</strain>
    </source>
</reference>
<feature type="transmembrane region" description="Helical" evidence="7">
    <location>
        <begin position="15"/>
        <end position="32"/>
    </location>
</feature>
<evidence type="ECO:0000256" key="7">
    <source>
        <dbReference type="SAM" id="Phobius"/>
    </source>
</evidence>
<evidence type="ECO:0000256" key="6">
    <source>
        <dbReference type="RuleBase" id="RU361167"/>
    </source>
</evidence>
<keyword evidence="7" id="KW-1133">Transmembrane helix</keyword>
<dbReference type="InterPro" id="IPR019834">
    <property type="entry name" value="Glyco_hydro_8_CS"/>
</dbReference>
<dbReference type="GO" id="GO:0004553">
    <property type="term" value="F:hydrolase activity, hydrolyzing O-glycosyl compounds"/>
    <property type="evidence" value="ECO:0007669"/>
    <property type="project" value="InterPro"/>
</dbReference>
<dbReference type="EC" id="3.2.1.-" evidence="6"/>
<keyword evidence="2" id="KW-0732">Signal</keyword>
<protein>
    <recommendedName>
        <fullName evidence="6">Glucanase</fullName>
        <ecNumber evidence="6">3.2.1.-</ecNumber>
    </recommendedName>
</protein>
<dbReference type="GO" id="GO:0000272">
    <property type="term" value="P:polysaccharide catabolic process"/>
    <property type="evidence" value="ECO:0007669"/>
    <property type="project" value="UniProtKB-KW"/>
</dbReference>
<dbReference type="PRINTS" id="PR00735">
    <property type="entry name" value="GLHYDRLASE8"/>
</dbReference>
<keyword evidence="7" id="KW-0812">Transmembrane</keyword>
<keyword evidence="3 6" id="KW-0378">Hydrolase</keyword>
<gene>
    <name evidence="8" type="ORF">SRT_06790</name>
</gene>
<evidence type="ECO:0000313" key="8">
    <source>
        <dbReference type="EMBL" id="BAQ23940.1"/>
    </source>
</evidence>
<dbReference type="SUPFAM" id="SSF48208">
    <property type="entry name" value="Six-hairpin glycosidases"/>
    <property type="match status" value="1"/>
</dbReference>
<sequence>MQARGEESEKKKLKYIWLILLLATLAVGFYFIRVKSTDDMQRNTYKSWSKYYVVTHGKSAYVKTATSDEGTTALSEGQGYGMYIAIKAAKKGIATKSQFAKLYKYYMNHRTANTQLMSWKQNIKTDGSIEDLSNSATDGDLYIAYALIKASELWPDQADTYKKQARLLLKDILTYNYNSETKSLTVGNWAVKGTDYYDLVRTSDILPEQFDVFYQFSKDETWKTIKTSMLASLEKMSRQHKTGLLPDFMWVRESGEIKAAKANLVASQYDGDYYYNACRMPYNLAKSNDKKSQKILKKMMNFFMTEKTIYAGYKLNGERLDSHQSASFDAPIFYAAKKLNHKYERLHQQEKKVFVKGLSSTNYYDSALTTMAVLDQ</sequence>
<evidence type="ECO:0000256" key="5">
    <source>
        <dbReference type="PROSITE-ProRule" id="PRU10058"/>
    </source>
</evidence>